<keyword evidence="3" id="KW-0508">mRNA splicing</keyword>
<evidence type="ECO:0008006" key="7">
    <source>
        <dbReference type="Google" id="ProtNLM"/>
    </source>
</evidence>
<dbReference type="OrthoDB" id="5327538at2759"/>
<organism evidence="5 6">
    <name type="scientific">Ophiostoma piceae (strain UAMH 11346)</name>
    <name type="common">Sap stain fungus</name>
    <dbReference type="NCBI Taxonomy" id="1262450"/>
    <lineage>
        <taxon>Eukaryota</taxon>
        <taxon>Fungi</taxon>
        <taxon>Dikarya</taxon>
        <taxon>Ascomycota</taxon>
        <taxon>Pezizomycotina</taxon>
        <taxon>Sordariomycetes</taxon>
        <taxon>Sordariomycetidae</taxon>
        <taxon>Ophiostomatales</taxon>
        <taxon>Ophiostomataceae</taxon>
        <taxon>Ophiostoma</taxon>
    </lineage>
</organism>
<evidence type="ECO:0000256" key="4">
    <source>
        <dbReference type="SAM" id="MobiDB-lite"/>
    </source>
</evidence>
<accession>S3CNT1</accession>
<keyword evidence="2" id="KW-0694">RNA-binding</keyword>
<keyword evidence="6" id="KW-1185">Reference proteome</keyword>
<dbReference type="eggNOG" id="ENOG502SKB7">
    <property type="taxonomic scope" value="Eukaryota"/>
</dbReference>
<dbReference type="PANTHER" id="PTHR23139">
    <property type="entry name" value="RNA-BINDING PROTEIN"/>
    <property type="match status" value="1"/>
</dbReference>
<dbReference type="HOGENOM" id="CLU_009555_0_0_1"/>
<proteinExistence type="predicted"/>
<feature type="compositionally biased region" description="Basic residues" evidence="4">
    <location>
        <begin position="614"/>
        <end position="625"/>
    </location>
</feature>
<evidence type="ECO:0000313" key="6">
    <source>
        <dbReference type="Proteomes" id="UP000016923"/>
    </source>
</evidence>
<dbReference type="VEuPathDB" id="FungiDB:F503_06126"/>
<dbReference type="EMBL" id="KE148184">
    <property type="protein sequence ID" value="EPE02210.1"/>
    <property type="molecule type" value="Genomic_DNA"/>
</dbReference>
<evidence type="ECO:0000313" key="5">
    <source>
        <dbReference type="EMBL" id="EPE02210.1"/>
    </source>
</evidence>
<protein>
    <recommendedName>
        <fullName evidence="7">F-box domain-containing protein</fullName>
    </recommendedName>
</protein>
<feature type="compositionally biased region" description="Basic and acidic residues" evidence="4">
    <location>
        <begin position="600"/>
        <end position="613"/>
    </location>
</feature>
<name>S3CNT1_OPHP1</name>
<feature type="compositionally biased region" description="Low complexity" evidence="4">
    <location>
        <begin position="662"/>
        <end position="671"/>
    </location>
</feature>
<feature type="region of interest" description="Disordered" evidence="4">
    <location>
        <begin position="392"/>
        <end position="434"/>
    </location>
</feature>
<reference evidence="5 6" key="1">
    <citation type="journal article" date="2013" name="BMC Genomics">
        <title>The genome and transcriptome of the pine saprophyte Ophiostoma piceae, and a comparison with the bark beetle-associated pine pathogen Grosmannia clavigera.</title>
        <authorList>
            <person name="Haridas S."/>
            <person name="Wang Y."/>
            <person name="Lim L."/>
            <person name="Massoumi Alamouti S."/>
            <person name="Jackman S."/>
            <person name="Docking R."/>
            <person name="Robertson G."/>
            <person name="Birol I."/>
            <person name="Bohlmann J."/>
            <person name="Breuil C."/>
        </authorList>
    </citation>
    <scope>NUCLEOTIDE SEQUENCE [LARGE SCALE GENOMIC DNA]</scope>
    <source>
        <strain evidence="5 6">UAMH 11346</strain>
    </source>
</reference>
<feature type="compositionally biased region" description="Basic and acidic residues" evidence="4">
    <location>
        <begin position="402"/>
        <end position="429"/>
    </location>
</feature>
<evidence type="ECO:0000256" key="2">
    <source>
        <dbReference type="ARBA" id="ARBA00022884"/>
    </source>
</evidence>
<sequence>MASLLQSFYSLWKEERTRELLFELMSTEDICSIRLANSACCNLVTKRLFLRTHLTFTANTFTKASRVQALSRIGHHVEHLTFSLAHSDATFLPPLIHPLTGQEISFLYTPHTCMMSALTRPKYANSELGEVLTQQYPPLFHAATNVPSFLNAIKHMPNMRHLTIKCPGQDPKERYRRNIVDYALISLRISIERAPLDKLHKLSLSGVHPAAFNYLRHVNGFGCSPAAGRRWRQIRKLYMSVDTWDFQGPSPGLDHLKIIDDFIRAMSPQLEKFSFSWVDDNGSSVRKGPCPIALSGDPLFTHRAEGSKKLFNEVTGPMSPLPPAPPRKALHMPRLKCLTLRNSTMNTPQLRDLVERHKKTVRQFDFENVSLADGGRYVDAFSDLLSETSGRGNHVWSRSRAHGSESKLKADETALRDGEDGQHEPDHNRFSFPRASPTGHQSFRFTADQLDNSFSSSQLLTTSTVMSGSAVVASPDDIELSSPSAAVAAVSRELLDLEVEDLESYVGLEAELPFMMGSSSDVCASQEPSPYVRSPPPPPIEEVDEDFFPEQGETRREEDCEEVIHGNGLASDITAISDDNSTFSTCIKRRTRRSHKRHRSEGDQKSDADELRPHSRRHRHRRHHSDHHEDKSRSGRSERRDRRDKSGKSEKGERRRRETSRSRSPSRSRSSGGRHHRRGHKESDTPRTPPPPIPTPAVHNHPFASRTPPPQPPQPRPAIVGQYSAAPAAEDDIFRPRSRESSPRSPTAEVAPLKISAPILATGFSPVVLQPTIYDPSAMATATTAASPAVPGLSRSNSNATAATLSLLASLRLRDRFFGESFVAPSSPSHALFPPVMFDQYQHHSMETNSAVVPLIFSHA</sequence>
<dbReference type="STRING" id="1262450.S3CNT1"/>
<feature type="region of interest" description="Disordered" evidence="4">
    <location>
        <begin position="520"/>
        <end position="545"/>
    </location>
</feature>
<keyword evidence="1" id="KW-0507">mRNA processing</keyword>
<feature type="compositionally biased region" description="Basic residues" evidence="4">
    <location>
        <begin position="587"/>
        <end position="599"/>
    </location>
</feature>
<evidence type="ECO:0000256" key="1">
    <source>
        <dbReference type="ARBA" id="ARBA00022664"/>
    </source>
</evidence>
<evidence type="ECO:0000256" key="3">
    <source>
        <dbReference type="ARBA" id="ARBA00023187"/>
    </source>
</evidence>
<gene>
    <name evidence="5" type="ORF">F503_06126</name>
</gene>
<dbReference type="GO" id="GO:0008380">
    <property type="term" value="P:RNA splicing"/>
    <property type="evidence" value="ECO:0007669"/>
    <property type="project" value="UniProtKB-KW"/>
</dbReference>
<dbReference type="AlphaFoldDB" id="S3CNT1"/>
<dbReference type="GO" id="GO:0006397">
    <property type="term" value="P:mRNA processing"/>
    <property type="evidence" value="ECO:0007669"/>
    <property type="project" value="UniProtKB-KW"/>
</dbReference>
<feature type="compositionally biased region" description="Basic and acidic residues" evidence="4">
    <location>
        <begin position="626"/>
        <end position="661"/>
    </location>
</feature>
<dbReference type="Proteomes" id="UP000016923">
    <property type="component" value="Unassembled WGS sequence"/>
</dbReference>
<feature type="region of interest" description="Disordered" evidence="4">
    <location>
        <begin position="587"/>
        <end position="719"/>
    </location>
</feature>
<dbReference type="GO" id="GO:0003723">
    <property type="term" value="F:RNA binding"/>
    <property type="evidence" value="ECO:0007669"/>
    <property type="project" value="UniProtKB-KW"/>
</dbReference>
<dbReference type="OMA" id="FTHRAEG"/>
<feature type="compositionally biased region" description="Pro residues" evidence="4">
    <location>
        <begin position="707"/>
        <end position="716"/>
    </location>
</feature>